<dbReference type="Gene3D" id="3.40.50.300">
    <property type="entry name" value="P-loop containing nucleotide triphosphate hydrolases"/>
    <property type="match status" value="1"/>
</dbReference>
<organism evidence="1 2">
    <name type="scientific">Salinimonas marina</name>
    <dbReference type="NCBI Taxonomy" id="2785918"/>
    <lineage>
        <taxon>Bacteria</taxon>
        <taxon>Pseudomonadati</taxon>
        <taxon>Pseudomonadota</taxon>
        <taxon>Gammaproteobacteria</taxon>
        <taxon>Alteromonadales</taxon>
        <taxon>Alteromonadaceae</taxon>
        <taxon>Alteromonas/Salinimonas group</taxon>
        <taxon>Salinimonas</taxon>
    </lineage>
</organism>
<evidence type="ECO:0000313" key="2">
    <source>
        <dbReference type="Proteomes" id="UP000595095"/>
    </source>
</evidence>
<keyword evidence="2" id="KW-1185">Reference proteome</keyword>
<dbReference type="InterPro" id="IPR027417">
    <property type="entry name" value="P-loop_NTPase"/>
</dbReference>
<protein>
    <recommendedName>
        <fullName evidence="3">HPr kinase/phosphorylase C-terminal domain-containing protein</fullName>
    </recommendedName>
</protein>
<gene>
    <name evidence="1" type="ORF">IT774_13550</name>
</gene>
<reference evidence="1 2" key="1">
    <citation type="submission" date="2020-11" db="EMBL/GenBank/DDBJ databases">
        <title>Complete genome sequence for Salinimonas sp. strain G2-b.</title>
        <authorList>
            <person name="Park S.-J."/>
        </authorList>
    </citation>
    <scope>NUCLEOTIDE SEQUENCE [LARGE SCALE GENOMIC DNA]</scope>
    <source>
        <strain evidence="1 2">G2-b</strain>
    </source>
</reference>
<dbReference type="SUPFAM" id="SSF53795">
    <property type="entry name" value="PEP carboxykinase-like"/>
    <property type="match status" value="1"/>
</dbReference>
<dbReference type="Proteomes" id="UP000595095">
    <property type="component" value="Chromosome"/>
</dbReference>
<dbReference type="EMBL" id="CP064795">
    <property type="protein sequence ID" value="QPG05141.1"/>
    <property type="molecule type" value="Genomic_DNA"/>
</dbReference>
<dbReference type="AlphaFoldDB" id="A0A7S9DWB4"/>
<name>A0A7S9DWB4_9ALTE</name>
<proteinExistence type="predicted"/>
<accession>A0A7S9DWB4</accession>
<dbReference type="RefSeq" id="WP_195810232.1">
    <property type="nucleotide sequence ID" value="NZ_CP064795.1"/>
</dbReference>
<sequence length="299" mass="33959">MDQFETDFFKQAEHPLHGVQPYKIGTTKPETDLPYTLGVSVKTIPDFTMPIAPAWEFIDQGARYKTHFALQKINGHWTLYVECQGKGTFTYYDDEIHIEWVSGTGPDHYFQSIGLAIWLEMKGVICIHGNALTLKNKTLLIVGPSGIGKSTTCLKLAKIGGEILTDDMTAIYSSLEETIVYPSWNKLRLWPDSSELITTRCKIKKIKKVHNSFNKLEYNFHNHTYKAPLHEILFLEREGYEKSNDMGNFILNMIGNSIIGDIPKCFNIEKERVTAIINILTAMFTKKTSSAALIEESLK</sequence>
<evidence type="ECO:0000313" key="1">
    <source>
        <dbReference type="EMBL" id="QPG05141.1"/>
    </source>
</evidence>
<evidence type="ECO:0008006" key="3">
    <source>
        <dbReference type="Google" id="ProtNLM"/>
    </source>
</evidence>
<dbReference type="KEGG" id="smaa:IT774_13550"/>